<keyword evidence="1" id="KW-1133">Transmembrane helix</keyword>
<sequence>MKACISRWASEPFRVFFPLGMLAAIAGVMMWPLLYTGKLGFYPGEAHSRVMIEGFMGAFVIGFLGTAFPRLTGNASWSCGELVWMILLWATTVASALNGQVLVADTVFATLLLLLSSGMIGRWACGNRDTPPPGFVMALAGILGGALAAGLLAWNQKYPLGFTSYQFAKLWLNQGFLLLPLMGIAPYLLPRFFGMESGHSFHDSPTPPPGWWPRFTASVICALLIAAGFALEAFGWSLVGHVLRATVILAWFASETPVFRRGKLSCTPGNVARFAVVALILGTAAAGLWPLARVGSLHLFFAAGLGLAVLAVATRVVLGHGGRHDLLVGRIVWLRIAAGLLVLAAATRMTSDFVPAVRVSHHIYAAWIWAAGGSVWLIFVSRYLGRGEEEPS</sequence>
<feature type="transmembrane region" description="Helical" evidence="1">
    <location>
        <begin position="54"/>
        <end position="71"/>
    </location>
</feature>
<keyword evidence="1" id="KW-0472">Membrane</keyword>
<organism evidence="2 3">
    <name type="scientific">Luteolibacter luteus</name>
    <dbReference type="NCBI Taxonomy" id="2728835"/>
    <lineage>
        <taxon>Bacteria</taxon>
        <taxon>Pseudomonadati</taxon>
        <taxon>Verrucomicrobiota</taxon>
        <taxon>Verrucomicrobiia</taxon>
        <taxon>Verrucomicrobiales</taxon>
        <taxon>Verrucomicrobiaceae</taxon>
        <taxon>Luteolibacter</taxon>
    </lineage>
</organism>
<feature type="transmembrane region" description="Helical" evidence="1">
    <location>
        <begin position="366"/>
        <end position="385"/>
    </location>
</feature>
<proteinExistence type="predicted"/>
<feature type="transmembrane region" description="Helical" evidence="1">
    <location>
        <begin position="271"/>
        <end position="291"/>
    </location>
</feature>
<dbReference type="RefSeq" id="WP_169453336.1">
    <property type="nucleotide sequence ID" value="NZ_CP051774.1"/>
</dbReference>
<feature type="transmembrane region" description="Helical" evidence="1">
    <location>
        <begin position="83"/>
        <end position="101"/>
    </location>
</feature>
<dbReference type="Pfam" id="PF05940">
    <property type="entry name" value="NnrS"/>
    <property type="match status" value="1"/>
</dbReference>
<dbReference type="EMBL" id="CP051774">
    <property type="protein sequence ID" value="QJE95115.1"/>
    <property type="molecule type" value="Genomic_DNA"/>
</dbReference>
<feature type="transmembrane region" description="Helical" evidence="1">
    <location>
        <begin position="134"/>
        <end position="154"/>
    </location>
</feature>
<evidence type="ECO:0000313" key="2">
    <source>
        <dbReference type="EMBL" id="QJE95115.1"/>
    </source>
</evidence>
<keyword evidence="3" id="KW-1185">Reference proteome</keyword>
<feature type="transmembrane region" description="Helical" evidence="1">
    <location>
        <begin position="174"/>
        <end position="194"/>
    </location>
</feature>
<feature type="transmembrane region" description="Helical" evidence="1">
    <location>
        <begin position="327"/>
        <end position="346"/>
    </location>
</feature>
<dbReference type="InterPro" id="IPR010266">
    <property type="entry name" value="NnrS"/>
</dbReference>
<feature type="transmembrane region" description="Helical" evidence="1">
    <location>
        <begin position="297"/>
        <end position="318"/>
    </location>
</feature>
<reference evidence="2 3" key="1">
    <citation type="submission" date="2020-04" db="EMBL/GenBank/DDBJ databases">
        <title>Luteolibacter sp. G-1-1-1 isolated from soil.</title>
        <authorList>
            <person name="Dahal R.H."/>
        </authorList>
    </citation>
    <scope>NUCLEOTIDE SEQUENCE [LARGE SCALE GENOMIC DNA]</scope>
    <source>
        <strain evidence="2 3">G-1-1-1</strain>
    </source>
</reference>
<name>A0A858REG2_9BACT</name>
<dbReference type="AlphaFoldDB" id="A0A858REG2"/>
<feature type="transmembrane region" description="Helical" evidence="1">
    <location>
        <begin position="12"/>
        <end position="34"/>
    </location>
</feature>
<evidence type="ECO:0000256" key="1">
    <source>
        <dbReference type="SAM" id="Phobius"/>
    </source>
</evidence>
<keyword evidence="1" id="KW-0812">Transmembrane</keyword>
<gene>
    <name evidence="2" type="ORF">HHL09_04790</name>
</gene>
<dbReference type="Proteomes" id="UP000501812">
    <property type="component" value="Chromosome"/>
</dbReference>
<dbReference type="KEGG" id="luo:HHL09_04790"/>
<accession>A0A858REG2</accession>
<evidence type="ECO:0000313" key="3">
    <source>
        <dbReference type="Proteomes" id="UP000501812"/>
    </source>
</evidence>
<protein>
    <submittedName>
        <fullName evidence="2">NnrS family protein</fullName>
    </submittedName>
</protein>
<feature type="transmembrane region" description="Helical" evidence="1">
    <location>
        <begin position="215"/>
        <end position="236"/>
    </location>
</feature>